<feature type="transmembrane region" description="Helical" evidence="9">
    <location>
        <begin position="381"/>
        <end position="400"/>
    </location>
</feature>
<accession>A0AAV9GHJ4</accession>
<dbReference type="InterPro" id="IPR036259">
    <property type="entry name" value="MFS_trans_sf"/>
</dbReference>
<keyword evidence="5 9" id="KW-0812">Transmembrane</keyword>
<feature type="transmembrane region" description="Helical" evidence="9">
    <location>
        <begin position="340"/>
        <end position="361"/>
    </location>
</feature>
<dbReference type="FunFam" id="1.20.1250.20:FF:000082">
    <property type="entry name" value="MFS multidrug transporter, putative"/>
    <property type="match status" value="1"/>
</dbReference>
<feature type="transmembrane region" description="Helical" evidence="9">
    <location>
        <begin position="301"/>
        <end position="334"/>
    </location>
</feature>
<feature type="region of interest" description="Disordered" evidence="8">
    <location>
        <begin position="1"/>
        <end position="60"/>
    </location>
</feature>
<feature type="transmembrane region" description="Helical" evidence="9">
    <location>
        <begin position="194"/>
        <end position="217"/>
    </location>
</feature>
<dbReference type="SUPFAM" id="SSF103473">
    <property type="entry name" value="MFS general substrate transporter"/>
    <property type="match status" value="1"/>
</dbReference>
<evidence type="ECO:0000313" key="11">
    <source>
        <dbReference type="Proteomes" id="UP001321760"/>
    </source>
</evidence>
<dbReference type="PANTHER" id="PTHR23502:SF74">
    <property type="entry name" value="MAJOR FACILITATOR SUPERFAMILY (MFS) PROFILE DOMAIN-CONTAINING PROTEIN"/>
    <property type="match status" value="1"/>
</dbReference>
<organism evidence="10 11">
    <name type="scientific">Podospora aff. communis PSN243</name>
    <dbReference type="NCBI Taxonomy" id="3040156"/>
    <lineage>
        <taxon>Eukaryota</taxon>
        <taxon>Fungi</taxon>
        <taxon>Dikarya</taxon>
        <taxon>Ascomycota</taxon>
        <taxon>Pezizomycotina</taxon>
        <taxon>Sordariomycetes</taxon>
        <taxon>Sordariomycetidae</taxon>
        <taxon>Sordariales</taxon>
        <taxon>Podosporaceae</taxon>
        <taxon>Podospora</taxon>
    </lineage>
</organism>
<comment type="subcellular location">
    <subcellularLocation>
        <location evidence="2">Cell membrane</location>
    </subcellularLocation>
    <subcellularLocation>
        <location evidence="1">Membrane</location>
        <topology evidence="1">Multi-pass membrane protein</topology>
    </subcellularLocation>
</comment>
<dbReference type="InterPro" id="IPR011701">
    <property type="entry name" value="MFS"/>
</dbReference>
<feature type="transmembrane region" description="Helical" evidence="9">
    <location>
        <begin position="136"/>
        <end position="154"/>
    </location>
</feature>
<reference evidence="10" key="2">
    <citation type="submission" date="2023-05" db="EMBL/GenBank/DDBJ databases">
        <authorList>
            <consortium name="Lawrence Berkeley National Laboratory"/>
            <person name="Steindorff A."/>
            <person name="Hensen N."/>
            <person name="Bonometti L."/>
            <person name="Westerberg I."/>
            <person name="Brannstrom I.O."/>
            <person name="Guillou S."/>
            <person name="Cros-Aarteil S."/>
            <person name="Calhoun S."/>
            <person name="Haridas S."/>
            <person name="Kuo A."/>
            <person name="Mondo S."/>
            <person name="Pangilinan J."/>
            <person name="Riley R."/>
            <person name="Labutti K."/>
            <person name="Andreopoulos B."/>
            <person name="Lipzen A."/>
            <person name="Chen C."/>
            <person name="Yanf M."/>
            <person name="Daum C."/>
            <person name="Ng V."/>
            <person name="Clum A."/>
            <person name="Ohm R."/>
            <person name="Martin F."/>
            <person name="Silar P."/>
            <person name="Natvig D."/>
            <person name="Lalanne C."/>
            <person name="Gautier V."/>
            <person name="Ament-Velasquez S.L."/>
            <person name="Kruys A."/>
            <person name="Hutchinson M.I."/>
            <person name="Powell A.J."/>
            <person name="Barry K."/>
            <person name="Miller A.N."/>
            <person name="Grigoriev I.V."/>
            <person name="Debuchy R."/>
            <person name="Gladieux P."/>
            <person name="Thoren M.H."/>
            <person name="Johannesson H."/>
        </authorList>
    </citation>
    <scope>NUCLEOTIDE SEQUENCE</scope>
    <source>
        <strain evidence="10">PSN243</strain>
    </source>
</reference>
<evidence type="ECO:0000256" key="6">
    <source>
        <dbReference type="ARBA" id="ARBA00022989"/>
    </source>
</evidence>
<evidence type="ECO:0000313" key="10">
    <source>
        <dbReference type="EMBL" id="KAK4446870.1"/>
    </source>
</evidence>
<evidence type="ECO:0000256" key="4">
    <source>
        <dbReference type="ARBA" id="ARBA00022475"/>
    </source>
</evidence>
<evidence type="ECO:0000256" key="1">
    <source>
        <dbReference type="ARBA" id="ARBA00004141"/>
    </source>
</evidence>
<dbReference type="EMBL" id="MU865954">
    <property type="protein sequence ID" value="KAK4446870.1"/>
    <property type="molecule type" value="Genomic_DNA"/>
</dbReference>
<keyword evidence="7 9" id="KW-0472">Membrane</keyword>
<feature type="transmembrane region" description="Helical" evidence="9">
    <location>
        <begin position="229"/>
        <end position="246"/>
    </location>
</feature>
<feature type="transmembrane region" description="Helical" evidence="9">
    <location>
        <begin position="406"/>
        <end position="430"/>
    </location>
</feature>
<dbReference type="GO" id="GO:0005886">
    <property type="term" value="C:plasma membrane"/>
    <property type="evidence" value="ECO:0007669"/>
    <property type="project" value="UniProtKB-SubCell"/>
</dbReference>
<evidence type="ECO:0000256" key="2">
    <source>
        <dbReference type="ARBA" id="ARBA00004236"/>
    </source>
</evidence>
<feature type="transmembrane region" description="Helical" evidence="9">
    <location>
        <begin position="66"/>
        <end position="87"/>
    </location>
</feature>
<feature type="transmembrane region" description="Helical" evidence="9">
    <location>
        <begin position="437"/>
        <end position="459"/>
    </location>
</feature>
<feature type="compositionally biased region" description="Low complexity" evidence="8">
    <location>
        <begin position="17"/>
        <end position="26"/>
    </location>
</feature>
<evidence type="ECO:0000256" key="5">
    <source>
        <dbReference type="ARBA" id="ARBA00022692"/>
    </source>
</evidence>
<proteinExistence type="inferred from homology"/>
<dbReference type="Gene3D" id="1.20.1250.20">
    <property type="entry name" value="MFS general substrate transporter like domains"/>
    <property type="match status" value="1"/>
</dbReference>
<sequence length="529" mass="56349">MGHLDVKETTAPAVFITSHSSSTTTSLQDPPSPDASPDATPTPLELVSFDPNDPQNPHNWSTKTRIFIVTTGIILTINSSMGSTLTANLFPSLQSEFSLPPSGPQSVLAASVYLLGFMTGPLIFAPISESHGRKPVLLVGFILFTLSLVGSALAPSWESFLVFRFLTGTFGAPPVSVVGGVIADVFREAGERGVMMIIWSGATAVGPLSGPVVAGFVGGSTKLGWRWTFWIAVMIAVASLVFVVLLPETLADRLLRDKAEKLNKEAGVRRYIAPADLNRGSFWAFMKMTLSRPIRLVCSEMLLALSCLYLAFVYAIFYMLVKIFPLIFIGIYGFSPGMSGVAFCMVGPGTFIGVGVALWYATFAPGVSAKHPNKKAEYLRLPMACVGGPPFVLSLLWLGWSSSPSIHWSVPLMALLPYGSAYLLIFVAMINYVADAYVIYSASALAAASMTRSIAGALIPLATDKMLGSLGVAWSCTVLAIISAGLGVVPFLFIAYGEKIRAGSRFSNSIRVQSGIADEGELTRSISAV</sequence>
<dbReference type="PANTHER" id="PTHR23502">
    <property type="entry name" value="MAJOR FACILITATOR SUPERFAMILY"/>
    <property type="match status" value="1"/>
</dbReference>
<comment type="similarity">
    <text evidence="3">Belongs to the major facilitator superfamily.</text>
</comment>
<gene>
    <name evidence="10" type="ORF">QBC34DRAFT_146607</name>
</gene>
<feature type="transmembrane region" description="Helical" evidence="9">
    <location>
        <begin position="160"/>
        <end position="182"/>
    </location>
</feature>
<keyword evidence="11" id="KW-1185">Reference proteome</keyword>
<feature type="transmembrane region" description="Helical" evidence="9">
    <location>
        <begin position="107"/>
        <end position="124"/>
    </location>
</feature>
<evidence type="ECO:0000256" key="8">
    <source>
        <dbReference type="SAM" id="MobiDB-lite"/>
    </source>
</evidence>
<name>A0AAV9GHJ4_9PEZI</name>
<dbReference type="Proteomes" id="UP001321760">
    <property type="component" value="Unassembled WGS sequence"/>
</dbReference>
<evidence type="ECO:0000256" key="7">
    <source>
        <dbReference type="ARBA" id="ARBA00023136"/>
    </source>
</evidence>
<evidence type="ECO:0000256" key="9">
    <source>
        <dbReference type="SAM" id="Phobius"/>
    </source>
</evidence>
<dbReference type="GO" id="GO:0022857">
    <property type="term" value="F:transmembrane transporter activity"/>
    <property type="evidence" value="ECO:0007669"/>
    <property type="project" value="InterPro"/>
</dbReference>
<keyword evidence="6 9" id="KW-1133">Transmembrane helix</keyword>
<dbReference type="AlphaFoldDB" id="A0AAV9GHJ4"/>
<evidence type="ECO:0000256" key="3">
    <source>
        <dbReference type="ARBA" id="ARBA00008335"/>
    </source>
</evidence>
<dbReference type="Pfam" id="PF07690">
    <property type="entry name" value="MFS_1"/>
    <property type="match status" value="1"/>
</dbReference>
<protein>
    <submittedName>
        <fullName evidence="10">Major facilitator superfamily domain-containing protein</fullName>
    </submittedName>
</protein>
<reference evidence="10" key="1">
    <citation type="journal article" date="2023" name="Mol. Phylogenet. Evol.">
        <title>Genome-scale phylogeny and comparative genomics of the fungal order Sordariales.</title>
        <authorList>
            <person name="Hensen N."/>
            <person name="Bonometti L."/>
            <person name="Westerberg I."/>
            <person name="Brannstrom I.O."/>
            <person name="Guillou S."/>
            <person name="Cros-Aarteil S."/>
            <person name="Calhoun S."/>
            <person name="Haridas S."/>
            <person name="Kuo A."/>
            <person name="Mondo S."/>
            <person name="Pangilinan J."/>
            <person name="Riley R."/>
            <person name="LaButti K."/>
            <person name="Andreopoulos B."/>
            <person name="Lipzen A."/>
            <person name="Chen C."/>
            <person name="Yan M."/>
            <person name="Daum C."/>
            <person name="Ng V."/>
            <person name="Clum A."/>
            <person name="Steindorff A."/>
            <person name="Ohm R.A."/>
            <person name="Martin F."/>
            <person name="Silar P."/>
            <person name="Natvig D.O."/>
            <person name="Lalanne C."/>
            <person name="Gautier V."/>
            <person name="Ament-Velasquez S.L."/>
            <person name="Kruys A."/>
            <person name="Hutchinson M.I."/>
            <person name="Powell A.J."/>
            <person name="Barry K."/>
            <person name="Miller A.N."/>
            <person name="Grigoriev I.V."/>
            <person name="Debuchy R."/>
            <person name="Gladieux P."/>
            <person name="Hiltunen Thoren M."/>
            <person name="Johannesson H."/>
        </authorList>
    </citation>
    <scope>NUCLEOTIDE SEQUENCE</scope>
    <source>
        <strain evidence="10">PSN243</strain>
    </source>
</reference>
<keyword evidence="4" id="KW-1003">Cell membrane</keyword>
<comment type="caution">
    <text evidence="10">The sequence shown here is derived from an EMBL/GenBank/DDBJ whole genome shotgun (WGS) entry which is preliminary data.</text>
</comment>
<feature type="transmembrane region" description="Helical" evidence="9">
    <location>
        <begin position="471"/>
        <end position="496"/>
    </location>
</feature>